<dbReference type="GeneID" id="36291585"/>
<dbReference type="PIRSF" id="PIRSF017233">
    <property type="entry name" value="IKAP"/>
    <property type="match status" value="1"/>
</dbReference>
<dbReference type="VEuPathDB" id="FungiDB:GMDG_05237"/>
<dbReference type="Pfam" id="PF23936">
    <property type="entry name" value="HB_ELP1"/>
    <property type="match status" value="1"/>
</dbReference>
<gene>
    <name evidence="13" type="ORF">VC83_08545</name>
</gene>
<dbReference type="Pfam" id="PF04762">
    <property type="entry name" value="Beta-prop_ELP1_1st"/>
    <property type="match status" value="1"/>
</dbReference>
<feature type="domain" description="ELP1 three-helical bundle" evidence="12">
    <location>
        <begin position="1082"/>
        <end position="1254"/>
    </location>
</feature>
<evidence type="ECO:0000256" key="3">
    <source>
        <dbReference type="ARBA" id="ARBA00022490"/>
    </source>
</evidence>
<keyword evidence="6" id="KW-0539">Nucleus</keyword>
<feature type="domain" description="ELP1 TPR" evidence="10">
    <location>
        <begin position="899"/>
        <end position="1061"/>
    </location>
</feature>
<feature type="domain" description="ELP1 alpha-solenoid" evidence="11">
    <location>
        <begin position="683"/>
        <end position="890"/>
    </location>
</feature>
<dbReference type="SUPFAM" id="SSF101908">
    <property type="entry name" value="Putative isomerase YbhE"/>
    <property type="match status" value="1"/>
</dbReference>
<comment type="pathway">
    <text evidence="1">tRNA modification; 5-methoxycarbonylmethyl-2-thiouridine-tRNA biosynthesis.</text>
</comment>
<keyword evidence="4" id="KW-0819">tRNA processing</keyword>
<dbReference type="Pfam" id="PF23925">
    <property type="entry name" value="A-sol_ELP1"/>
    <property type="match status" value="1"/>
</dbReference>
<evidence type="ECO:0000259" key="12">
    <source>
        <dbReference type="Pfam" id="PF23936"/>
    </source>
</evidence>
<accession>A0A177A1Z4</accession>
<evidence type="ECO:0000259" key="9">
    <source>
        <dbReference type="Pfam" id="PF23797"/>
    </source>
</evidence>
<reference evidence="13" key="1">
    <citation type="submission" date="2016-03" db="EMBL/GenBank/DDBJ databases">
        <title>Updated assembly of Pseudogymnoascus destructans, the fungus causing white-nose syndrome of bats.</title>
        <authorList>
            <person name="Palmer J.M."/>
            <person name="Drees K.P."/>
            <person name="Foster J.T."/>
            <person name="Lindner D.L."/>
        </authorList>
    </citation>
    <scope>NUCLEOTIDE SEQUENCE [LARGE SCALE GENOMIC DNA]</scope>
    <source>
        <strain evidence="13">20631-21</strain>
    </source>
</reference>
<proteinExistence type="inferred from homology"/>
<comment type="similarity">
    <text evidence="2 6">Belongs to the ELP1/IKA1 family.</text>
</comment>
<comment type="subcellular location">
    <subcellularLocation>
        <location evidence="6">Cytoplasm</location>
    </subcellularLocation>
    <subcellularLocation>
        <location evidence="6">Nucleus</location>
    </subcellularLocation>
</comment>
<evidence type="ECO:0000256" key="5">
    <source>
        <dbReference type="ARBA" id="ARBA00029535"/>
    </source>
</evidence>
<dbReference type="SUPFAM" id="SSF69322">
    <property type="entry name" value="Tricorn protease domain 2"/>
    <property type="match status" value="1"/>
</dbReference>
<dbReference type="EMBL" id="KV441413">
    <property type="protein sequence ID" value="OAF54954.1"/>
    <property type="molecule type" value="Genomic_DNA"/>
</dbReference>
<sequence>MRNLSNIKYETWRSPDEFSVRSIAATAWDTSSDSAIVAYGPSEHDTLVELVRVNKKGTKNEHNVITSWDAPCPNPDLACDEILSLYYFGDSQTACLVLAGGDIVVVREEPLPGKDRIEIVGSVDAGITAARWSPDEELLAITTKADTVVFMSRGFEGIMDVTMTAEDQKASNHVNVGWGKKETQFKGRGANALRDPTMPEKVDEGLLSPNDKKEATISWRGDGSYVAISTVQEGLRRLIRVYSREGVLDSVSEPVDNLEGALSWRPAGNLMASVQRFSDRIDIVFFERNGLRHGQFSLRLTPEEMGTFGKNISLAWNNDSSVLAVIFEDRVQFWTMGNYHWYLKQEIATKTTFANSLAWHQEKVLRMIVASADVINIIEYIFTVARSSTMPPHDYGAVAIIDGKNIKLTPLRSANVPPPMAHYELLIKENTIDVAFNAETSRIAVLHQSGIEVYDWAVSGTTSSVPTLGGRFTFEKDSESSYFNASFDENGNVLVLRRNLQDGTSSISFHGFDSESGRMIETKPQSHEPAISLSSFEQDGKDHAFIQGAAGDVHSVDPADASLNHCKLPAFLPWVEIIQHGEDVIAFGLSPNGHLYANSRCLAKNCTSFLTTPLHLVFTTTTHMLKFVHITDLQELEVPNDDPEKDERCRALERGSRLVTAMPTSLSLVLQMPRGNLETIWPRAMVLAGIRNLIAEKNYKRAFSHCRTQRVDMNLLYDYQPEQFLANVGLFVGQVKKITYIDLFLSSLREEDVTQTLYKDTRVLKPSGALPIANGLPLAPPTSTTSKVNRVCDAMLSILSHRQSTNLKNIITAHLCKSPPALDDGLKVVALLISTDQSMADKAVEHICFLADVNKLYEHALGLYNLDLALLVAQQSQKDPREYLPFLQKLQEMPVLRRQFSIDDHLGRHAKALTSLRDSSPVDGSAEIDAYIVKHALYKPALTLYRYVPARLSEITHLYAVHLEAKSQYHAAALAYESLRLYAEASHCYHLASPTYWREALFCLSLTSPLPSALSSLAESLADSLAELKSYSDAATIHATYLGSPTVAAKLFCKGSYFAAAFELATSPIRPCPELLEANGVIETGLTDALGVTTELLAECKGQLNAQVPRIRELRERALADPLAFYEGEASKGDADIPDDISVAASGVSTSASLFTRYTGRQSLGTAATGASRVTSKNRRREERKRARGKKGSVYEEEYLVASVGRLIERAESTREEIQRLVEGLVRRGMREGALAVEALGAEVVQMCKDAVKEVYGQADEAREVEEGEVDENGYRPIGGDAVLAESMEASQRAKVAPVIGEFKKLSLLGI</sequence>
<dbReference type="InterPro" id="IPR056167">
    <property type="entry name" value="A-sol_ELP1"/>
</dbReference>
<dbReference type="OrthoDB" id="40048at2759"/>
<dbReference type="GO" id="GO:0033588">
    <property type="term" value="C:elongator holoenzyme complex"/>
    <property type="evidence" value="ECO:0007669"/>
    <property type="project" value="InterPro"/>
</dbReference>
<feature type="region of interest" description="Disordered" evidence="7">
    <location>
        <begin position="1166"/>
        <end position="1189"/>
    </location>
</feature>
<dbReference type="UniPathway" id="UPA00988"/>
<dbReference type="InterPro" id="IPR056165">
    <property type="entry name" value="Beta-prop_ELP1_2nd"/>
</dbReference>
<protein>
    <recommendedName>
        <fullName evidence="5 6">Elongator complex protein 1</fullName>
    </recommendedName>
</protein>
<dbReference type="GO" id="GO:0005634">
    <property type="term" value="C:nucleus"/>
    <property type="evidence" value="ECO:0007669"/>
    <property type="project" value="UniProtKB-SubCell"/>
</dbReference>
<dbReference type="InterPro" id="IPR056169">
    <property type="entry name" value="HB_ELP1"/>
</dbReference>
<dbReference type="GO" id="GO:0005829">
    <property type="term" value="C:cytosol"/>
    <property type="evidence" value="ECO:0007669"/>
    <property type="project" value="TreeGrafter"/>
</dbReference>
<evidence type="ECO:0000259" key="11">
    <source>
        <dbReference type="Pfam" id="PF23925"/>
    </source>
</evidence>
<dbReference type="Pfam" id="PF23797">
    <property type="entry name" value="Beta-prop_ELP1_2nd"/>
    <property type="match status" value="1"/>
</dbReference>
<dbReference type="InterPro" id="IPR056164">
    <property type="entry name" value="Beta-prop_ELP1_1st"/>
</dbReference>
<evidence type="ECO:0000256" key="1">
    <source>
        <dbReference type="ARBA" id="ARBA00005043"/>
    </source>
</evidence>
<evidence type="ECO:0000256" key="6">
    <source>
        <dbReference type="PIRNR" id="PIRNR017233"/>
    </source>
</evidence>
<dbReference type="InterPro" id="IPR056166">
    <property type="entry name" value="TPR_ELP1"/>
</dbReference>
<feature type="domain" description="ELP1 N-terminal second beta-propeller" evidence="9">
    <location>
        <begin position="400"/>
        <end position="659"/>
    </location>
</feature>
<dbReference type="InterPro" id="IPR006849">
    <property type="entry name" value="Elp1"/>
</dbReference>
<evidence type="ECO:0000256" key="7">
    <source>
        <dbReference type="SAM" id="MobiDB-lite"/>
    </source>
</evidence>
<evidence type="ECO:0000259" key="8">
    <source>
        <dbReference type="Pfam" id="PF04762"/>
    </source>
</evidence>
<dbReference type="InterPro" id="IPR015943">
    <property type="entry name" value="WD40/YVTN_repeat-like_dom_sf"/>
</dbReference>
<dbReference type="Proteomes" id="UP000077154">
    <property type="component" value="Unassembled WGS sequence"/>
</dbReference>
<keyword evidence="3 6" id="KW-0963">Cytoplasm</keyword>
<evidence type="ECO:0000256" key="2">
    <source>
        <dbReference type="ARBA" id="ARBA00006086"/>
    </source>
</evidence>
<name>A0A177A1Z4_9PEZI</name>
<dbReference type="RefSeq" id="XP_024320257.1">
    <property type="nucleotide sequence ID" value="XM_024472094.1"/>
</dbReference>
<dbReference type="eggNOG" id="KOG1920">
    <property type="taxonomic scope" value="Eukaryota"/>
</dbReference>
<dbReference type="Gene3D" id="2.130.10.10">
    <property type="entry name" value="YVTN repeat-like/Quinoprotein amine dehydrogenase"/>
    <property type="match status" value="1"/>
</dbReference>
<dbReference type="Pfam" id="PF23878">
    <property type="entry name" value="TPR_ELP1"/>
    <property type="match status" value="1"/>
</dbReference>
<evidence type="ECO:0000259" key="10">
    <source>
        <dbReference type="Pfam" id="PF23878"/>
    </source>
</evidence>
<evidence type="ECO:0000313" key="13">
    <source>
        <dbReference type="EMBL" id="OAF54954.1"/>
    </source>
</evidence>
<evidence type="ECO:0000256" key="4">
    <source>
        <dbReference type="ARBA" id="ARBA00022694"/>
    </source>
</evidence>
<organism evidence="13">
    <name type="scientific">Pseudogymnoascus destructans</name>
    <dbReference type="NCBI Taxonomy" id="655981"/>
    <lineage>
        <taxon>Eukaryota</taxon>
        <taxon>Fungi</taxon>
        <taxon>Dikarya</taxon>
        <taxon>Ascomycota</taxon>
        <taxon>Pezizomycotina</taxon>
        <taxon>Leotiomycetes</taxon>
        <taxon>Thelebolales</taxon>
        <taxon>Thelebolaceae</taxon>
        <taxon>Pseudogymnoascus</taxon>
    </lineage>
</organism>
<dbReference type="GO" id="GO:0000049">
    <property type="term" value="F:tRNA binding"/>
    <property type="evidence" value="ECO:0007669"/>
    <property type="project" value="TreeGrafter"/>
</dbReference>
<feature type="domain" description="ELP1 first N-terminal beta-propeller" evidence="8">
    <location>
        <begin position="1"/>
        <end position="362"/>
    </location>
</feature>
<dbReference type="PANTHER" id="PTHR12747">
    <property type="entry name" value="ELONGATOR COMPLEX PROTEIN 1"/>
    <property type="match status" value="1"/>
</dbReference>
<dbReference type="GO" id="GO:0002926">
    <property type="term" value="P:tRNA wobble base 5-methoxycarbonylmethyl-2-thiouridinylation"/>
    <property type="evidence" value="ECO:0007669"/>
    <property type="project" value="TreeGrafter"/>
</dbReference>
<dbReference type="PANTHER" id="PTHR12747:SF0">
    <property type="entry name" value="ELONGATOR COMPLEX PROTEIN 1"/>
    <property type="match status" value="1"/>
</dbReference>
<comment type="function">
    <text evidence="6">Component of the elongator complex which is required for multiple tRNA modifications, including mcm5U (5-methoxycarbonylmethyl uridine), mcm5s2U (5-methoxycarbonylmethyl-2-thiouridine), and ncm5U (5-carbamoylmethyl uridine). The elongator complex catalyzes formation of carboxymethyluridine in the wobble base at position 34 in tRNAs.</text>
</comment>